<evidence type="ECO:0000313" key="1">
    <source>
        <dbReference type="EMBL" id="SDD08367.1"/>
    </source>
</evidence>
<reference evidence="1 2" key="1">
    <citation type="submission" date="2016-10" db="EMBL/GenBank/DDBJ databases">
        <authorList>
            <person name="de Groot N.N."/>
        </authorList>
    </citation>
    <scope>NUCLEOTIDE SEQUENCE [LARGE SCALE GENOMIC DNA]</scope>
    <source>
        <strain evidence="1 2">CGMCC 4.5506</strain>
    </source>
</reference>
<evidence type="ECO:0000313" key="2">
    <source>
        <dbReference type="Proteomes" id="UP000199494"/>
    </source>
</evidence>
<organism evidence="1 2">
    <name type="scientific">Prauserella marina</name>
    <dbReference type="NCBI Taxonomy" id="530584"/>
    <lineage>
        <taxon>Bacteria</taxon>
        <taxon>Bacillati</taxon>
        <taxon>Actinomycetota</taxon>
        <taxon>Actinomycetes</taxon>
        <taxon>Pseudonocardiales</taxon>
        <taxon>Pseudonocardiaceae</taxon>
        <taxon>Prauserella</taxon>
    </lineage>
</organism>
<gene>
    <name evidence="1" type="ORF">SAMN05421630_105492</name>
</gene>
<dbReference type="EMBL" id="FMZE01000005">
    <property type="protein sequence ID" value="SDD08367.1"/>
    <property type="molecule type" value="Genomic_DNA"/>
</dbReference>
<proteinExistence type="predicted"/>
<protein>
    <submittedName>
        <fullName evidence="1">Uncharacterized protein</fullName>
    </submittedName>
</protein>
<dbReference type="RefSeq" id="WP_143021379.1">
    <property type="nucleotide sequence ID" value="NZ_CP016353.1"/>
</dbReference>
<dbReference type="Proteomes" id="UP000199494">
    <property type="component" value="Unassembled WGS sequence"/>
</dbReference>
<sequence>MLPRVGVACHICRSSPPMDDMQESFTDAIDVAVARWRFRQDSHGNVWCAHCVDQHEPDNLLPS</sequence>
<keyword evidence="2" id="KW-1185">Reference proteome</keyword>
<name>A0A1G6RWM2_9PSEU</name>
<accession>A0A1G6RWM2</accession>
<dbReference type="AlphaFoldDB" id="A0A1G6RWM2"/>
<dbReference type="STRING" id="530584.SAMN05421630_105492"/>